<keyword evidence="1" id="KW-0812">Transmembrane</keyword>
<keyword evidence="1" id="KW-0472">Membrane</keyword>
<keyword evidence="3" id="KW-1185">Reference proteome</keyword>
<dbReference type="Proteomes" id="UP001519345">
    <property type="component" value="Unassembled WGS sequence"/>
</dbReference>
<sequence length="68" mass="7917">MIPVKKDSEYTPMDLRLYAVVFVVVYLGTMFLKYIAGITMDWLVTFLLFFGISVVYLLLRSTGEKRNE</sequence>
<organism evidence="2 3">
    <name type="scientific">Virgibacillus natechei</name>
    <dbReference type="NCBI Taxonomy" id="1216297"/>
    <lineage>
        <taxon>Bacteria</taxon>
        <taxon>Bacillati</taxon>
        <taxon>Bacillota</taxon>
        <taxon>Bacilli</taxon>
        <taxon>Bacillales</taxon>
        <taxon>Bacillaceae</taxon>
        <taxon>Virgibacillus</taxon>
    </lineage>
</organism>
<dbReference type="RefSeq" id="WP_209464005.1">
    <property type="nucleotide sequence ID" value="NZ_CP110224.1"/>
</dbReference>
<dbReference type="EMBL" id="JAGGKX010000018">
    <property type="protein sequence ID" value="MBP1970917.1"/>
    <property type="molecule type" value="Genomic_DNA"/>
</dbReference>
<evidence type="ECO:0000313" key="3">
    <source>
        <dbReference type="Proteomes" id="UP001519345"/>
    </source>
</evidence>
<gene>
    <name evidence="2" type="ORF">J2Z83_003053</name>
</gene>
<evidence type="ECO:0000256" key="1">
    <source>
        <dbReference type="SAM" id="Phobius"/>
    </source>
</evidence>
<proteinExistence type="predicted"/>
<feature type="transmembrane region" description="Helical" evidence="1">
    <location>
        <begin position="42"/>
        <end position="59"/>
    </location>
</feature>
<feature type="transmembrane region" description="Helical" evidence="1">
    <location>
        <begin position="15"/>
        <end position="36"/>
    </location>
</feature>
<comment type="caution">
    <text evidence="2">The sequence shown here is derived from an EMBL/GenBank/DDBJ whole genome shotgun (WGS) entry which is preliminary data.</text>
</comment>
<protein>
    <submittedName>
        <fullName evidence="2">Uncharacterized protein</fullName>
    </submittedName>
</protein>
<evidence type="ECO:0000313" key="2">
    <source>
        <dbReference type="EMBL" id="MBP1970917.1"/>
    </source>
</evidence>
<keyword evidence="1" id="KW-1133">Transmembrane helix</keyword>
<reference evidence="2 3" key="1">
    <citation type="submission" date="2021-03" db="EMBL/GenBank/DDBJ databases">
        <title>Genomic Encyclopedia of Type Strains, Phase IV (KMG-IV): sequencing the most valuable type-strain genomes for metagenomic binning, comparative biology and taxonomic classification.</title>
        <authorList>
            <person name="Goeker M."/>
        </authorList>
    </citation>
    <scope>NUCLEOTIDE SEQUENCE [LARGE SCALE GENOMIC DNA]</scope>
    <source>
        <strain evidence="2 3">DSM 25609</strain>
    </source>
</reference>
<name>A0ABS4IJ07_9BACI</name>
<accession>A0ABS4IJ07</accession>